<dbReference type="InterPro" id="IPR021325">
    <property type="entry name" value="CCB2/CCB4"/>
</dbReference>
<dbReference type="InterPro" id="IPR044705">
    <property type="entry name" value="CCB4"/>
</dbReference>
<dbReference type="PANTHER" id="PTHR34943:SF2">
    <property type="entry name" value="PROTEIN COFACTOR ASSEMBLY OF COMPLEX C SUBUNIT B CCB4, CHLOROPLASTIC"/>
    <property type="match status" value="1"/>
</dbReference>
<comment type="caution">
    <text evidence="1">The sequence shown here is derived from an EMBL/GenBank/DDBJ whole genome shotgun (WGS) entry which is preliminary data.</text>
</comment>
<dbReference type="PANTHER" id="PTHR34943">
    <property type="match status" value="1"/>
</dbReference>
<keyword evidence="2" id="KW-1185">Reference proteome</keyword>
<dbReference type="EMBL" id="JACEGQ020000010">
    <property type="protein sequence ID" value="KAH8495255.1"/>
    <property type="molecule type" value="Genomic_DNA"/>
</dbReference>
<dbReference type="AlphaFoldDB" id="A0A8T2XNX2"/>
<feature type="non-terminal residue" evidence="1">
    <location>
        <position position="129"/>
    </location>
</feature>
<organism evidence="1 2">
    <name type="scientific">Populus deltoides</name>
    <name type="common">Eastern poplar</name>
    <name type="synonym">Eastern cottonwood</name>
    <dbReference type="NCBI Taxonomy" id="3696"/>
    <lineage>
        <taxon>Eukaryota</taxon>
        <taxon>Viridiplantae</taxon>
        <taxon>Streptophyta</taxon>
        <taxon>Embryophyta</taxon>
        <taxon>Tracheophyta</taxon>
        <taxon>Spermatophyta</taxon>
        <taxon>Magnoliopsida</taxon>
        <taxon>eudicotyledons</taxon>
        <taxon>Gunneridae</taxon>
        <taxon>Pentapetalae</taxon>
        <taxon>rosids</taxon>
        <taxon>fabids</taxon>
        <taxon>Malpighiales</taxon>
        <taxon>Salicaceae</taxon>
        <taxon>Saliceae</taxon>
        <taxon>Populus</taxon>
    </lineage>
</organism>
<dbReference type="GO" id="GO:0010190">
    <property type="term" value="P:cytochrome b6f complex assembly"/>
    <property type="evidence" value="ECO:0007669"/>
    <property type="project" value="TreeGrafter"/>
</dbReference>
<evidence type="ECO:0000313" key="2">
    <source>
        <dbReference type="Proteomes" id="UP000807159"/>
    </source>
</evidence>
<dbReference type="GO" id="GO:0009507">
    <property type="term" value="C:chloroplast"/>
    <property type="evidence" value="ECO:0007669"/>
    <property type="project" value="TreeGrafter"/>
</dbReference>
<gene>
    <name evidence="1" type="ORF">H0E87_018444</name>
</gene>
<dbReference type="Pfam" id="PF11152">
    <property type="entry name" value="CCB2_CCB4"/>
    <property type="match status" value="1"/>
</dbReference>
<protein>
    <submittedName>
        <fullName evidence="1">Uncharacterized protein</fullName>
    </submittedName>
</protein>
<dbReference type="Proteomes" id="UP000807159">
    <property type="component" value="Chromosome 10"/>
</dbReference>
<proteinExistence type="predicted"/>
<accession>A0A8T2XNX2</accession>
<reference evidence="1" key="1">
    <citation type="journal article" date="2021" name="J. Hered.">
        <title>Genome Assembly of Salicaceae Populus deltoides (Eastern Cottonwood) I-69 Based on Nanopore Sequencing and Hi-C Technologies.</title>
        <authorList>
            <person name="Bai S."/>
            <person name="Wu H."/>
            <person name="Zhang J."/>
            <person name="Pan Z."/>
            <person name="Zhao W."/>
            <person name="Li Z."/>
            <person name="Tong C."/>
        </authorList>
    </citation>
    <scope>NUCLEOTIDE SEQUENCE</scope>
    <source>
        <tissue evidence="1">Leaf</tissue>
    </source>
</reference>
<sequence>ASFLAVLANRAVLGIAPVIDASSSQSSADLLTLGLAVTNILTGLVWLTIRPKSIFVFPSYYVTALSAYVTTTVVEKILRWNISLICRTVDNEALAVDAAKLMQGSLYRAAIKSASQSYLANLFSLHWDI</sequence>
<evidence type="ECO:0000313" key="1">
    <source>
        <dbReference type="EMBL" id="KAH8495255.1"/>
    </source>
</evidence>
<name>A0A8T2XNX2_POPDE</name>